<dbReference type="EMBL" id="LXFE01000504">
    <property type="protein sequence ID" value="OLL25100.1"/>
    <property type="molecule type" value="Genomic_DNA"/>
</dbReference>
<dbReference type="AlphaFoldDB" id="A0A1U7LR00"/>
<dbReference type="InterPro" id="IPR003130">
    <property type="entry name" value="GED"/>
</dbReference>
<dbReference type="OrthoDB" id="415706at2759"/>
<protein>
    <recommendedName>
        <fullName evidence="1">GED domain-containing protein</fullName>
    </recommendedName>
</protein>
<reference evidence="2 3" key="1">
    <citation type="submission" date="2016-04" db="EMBL/GenBank/DDBJ databases">
        <title>Evolutionary innovation and constraint leading to complex multicellularity in the Ascomycota.</title>
        <authorList>
            <person name="Cisse O."/>
            <person name="Nguyen A."/>
            <person name="Hewitt D.A."/>
            <person name="Jedd G."/>
            <person name="Stajich J.E."/>
        </authorList>
    </citation>
    <scope>NUCLEOTIDE SEQUENCE [LARGE SCALE GENOMIC DNA]</scope>
    <source>
        <strain evidence="2 3">DAH-3</strain>
    </source>
</reference>
<dbReference type="Proteomes" id="UP000186594">
    <property type="component" value="Unassembled WGS sequence"/>
</dbReference>
<accession>A0A1U7LR00</accession>
<sequence>MVVKDSQLFSGLRNILHEQLQDNFERAQTKLDELLEIERDGILLTYNHHYTDNVKLSREDRTRRVVKESSSPLGTCIAVDDIAKRMSNEDSALLDIQDCLAAYYDVSRKRFVDNIAIQAIEREMVKELKNIIPEDLCFEIGEERMNDLIYEPKHVGEERKMLIQQIKTLKEAEDILKSV</sequence>
<dbReference type="STRING" id="1198029.A0A1U7LR00"/>
<evidence type="ECO:0000313" key="2">
    <source>
        <dbReference type="EMBL" id="OLL25100.1"/>
    </source>
</evidence>
<feature type="domain" description="GED" evidence="1">
    <location>
        <begin position="93"/>
        <end position="179"/>
    </location>
</feature>
<name>A0A1U7LR00_NEOID</name>
<evidence type="ECO:0000259" key="1">
    <source>
        <dbReference type="PROSITE" id="PS51388"/>
    </source>
</evidence>
<evidence type="ECO:0000313" key="3">
    <source>
        <dbReference type="Proteomes" id="UP000186594"/>
    </source>
</evidence>
<comment type="caution">
    <text evidence="2">The sequence shown here is derived from an EMBL/GenBank/DDBJ whole genome shotgun (WGS) entry which is preliminary data.</text>
</comment>
<dbReference type="PROSITE" id="PS51388">
    <property type="entry name" value="GED"/>
    <property type="match status" value="1"/>
</dbReference>
<dbReference type="Pfam" id="PF02212">
    <property type="entry name" value="GED"/>
    <property type="match status" value="1"/>
</dbReference>
<keyword evidence="3" id="KW-1185">Reference proteome</keyword>
<gene>
    <name evidence="2" type="ORF">NEOLI_005063</name>
</gene>
<dbReference type="Gene3D" id="1.20.120.1240">
    <property type="entry name" value="Dynamin, middle domain"/>
    <property type="match status" value="1"/>
</dbReference>
<organism evidence="2 3">
    <name type="scientific">Neolecta irregularis (strain DAH-3)</name>
    <dbReference type="NCBI Taxonomy" id="1198029"/>
    <lineage>
        <taxon>Eukaryota</taxon>
        <taxon>Fungi</taxon>
        <taxon>Dikarya</taxon>
        <taxon>Ascomycota</taxon>
        <taxon>Taphrinomycotina</taxon>
        <taxon>Neolectales</taxon>
        <taxon>Neolectaceae</taxon>
        <taxon>Neolecta</taxon>
    </lineage>
</organism>
<dbReference type="InterPro" id="IPR020850">
    <property type="entry name" value="GED_dom"/>
</dbReference>
<proteinExistence type="predicted"/>
<dbReference type="GO" id="GO:0003924">
    <property type="term" value="F:GTPase activity"/>
    <property type="evidence" value="ECO:0007669"/>
    <property type="project" value="InterPro"/>
</dbReference>
<dbReference type="GO" id="GO:0005525">
    <property type="term" value="F:GTP binding"/>
    <property type="evidence" value="ECO:0007669"/>
    <property type="project" value="InterPro"/>
</dbReference>